<reference evidence="1" key="2">
    <citation type="journal article" date="2023" name="IMA Fungus">
        <title>Comparative genomic study of the Penicillium genus elucidates a diverse pangenome and 15 lateral gene transfer events.</title>
        <authorList>
            <person name="Petersen C."/>
            <person name="Sorensen T."/>
            <person name="Nielsen M.R."/>
            <person name="Sondergaard T.E."/>
            <person name="Sorensen J.L."/>
            <person name="Fitzpatrick D.A."/>
            <person name="Frisvad J.C."/>
            <person name="Nielsen K.L."/>
        </authorList>
    </citation>
    <scope>NUCLEOTIDE SEQUENCE</scope>
    <source>
        <strain evidence="1">IBT 19713</strain>
    </source>
</reference>
<dbReference type="GeneID" id="83201998"/>
<keyword evidence="2" id="KW-1185">Reference proteome</keyword>
<name>A0A9W9NZ83_9EURO</name>
<dbReference type="Proteomes" id="UP001150941">
    <property type="component" value="Unassembled WGS sequence"/>
</dbReference>
<dbReference type="AlphaFoldDB" id="A0A9W9NZ83"/>
<evidence type="ECO:0000313" key="1">
    <source>
        <dbReference type="EMBL" id="KAJ5232442.1"/>
    </source>
</evidence>
<dbReference type="RefSeq" id="XP_058330435.1">
    <property type="nucleotide sequence ID" value="XM_058474695.1"/>
</dbReference>
<proteinExistence type="predicted"/>
<reference evidence="1" key="1">
    <citation type="submission" date="2022-11" db="EMBL/GenBank/DDBJ databases">
        <authorList>
            <person name="Petersen C."/>
        </authorList>
    </citation>
    <scope>NUCLEOTIDE SEQUENCE</scope>
    <source>
        <strain evidence="1">IBT 19713</strain>
    </source>
</reference>
<comment type="caution">
    <text evidence="1">The sequence shown here is derived from an EMBL/GenBank/DDBJ whole genome shotgun (WGS) entry which is preliminary data.</text>
</comment>
<accession>A0A9W9NZ83</accession>
<gene>
    <name evidence="1" type="ORF">N7468_005398</name>
</gene>
<dbReference type="EMBL" id="JAPQKS010000004">
    <property type="protein sequence ID" value="KAJ5232442.1"/>
    <property type="molecule type" value="Genomic_DNA"/>
</dbReference>
<protein>
    <submittedName>
        <fullName evidence="1">Uncharacterized protein</fullName>
    </submittedName>
</protein>
<sequence length="68" mass="7336">MMQSAIPNKRGDLSQAAMVELREMTRGACVDIANGRDVMAIPKAVRKWVAEDRVYTGRALLLAMGSGG</sequence>
<evidence type="ECO:0000313" key="2">
    <source>
        <dbReference type="Proteomes" id="UP001150941"/>
    </source>
</evidence>
<organism evidence="1 2">
    <name type="scientific">Penicillium chermesinum</name>
    <dbReference type="NCBI Taxonomy" id="63820"/>
    <lineage>
        <taxon>Eukaryota</taxon>
        <taxon>Fungi</taxon>
        <taxon>Dikarya</taxon>
        <taxon>Ascomycota</taxon>
        <taxon>Pezizomycotina</taxon>
        <taxon>Eurotiomycetes</taxon>
        <taxon>Eurotiomycetidae</taxon>
        <taxon>Eurotiales</taxon>
        <taxon>Aspergillaceae</taxon>
        <taxon>Penicillium</taxon>
    </lineage>
</organism>